<proteinExistence type="predicted"/>
<reference evidence="1 2" key="1">
    <citation type="submission" date="2019-09" db="EMBL/GenBank/DDBJ databases">
        <authorList>
            <person name="Chandra G."/>
            <person name="Truman W A."/>
        </authorList>
    </citation>
    <scope>NUCLEOTIDE SEQUENCE [LARGE SCALE GENOMIC DNA]</scope>
    <source>
        <strain evidence="1">PS662</strain>
    </source>
</reference>
<organism evidence="1 2">
    <name type="scientific">Pseudomonas fluorescens</name>
    <dbReference type="NCBI Taxonomy" id="294"/>
    <lineage>
        <taxon>Bacteria</taxon>
        <taxon>Pseudomonadati</taxon>
        <taxon>Pseudomonadota</taxon>
        <taxon>Gammaproteobacteria</taxon>
        <taxon>Pseudomonadales</taxon>
        <taxon>Pseudomonadaceae</taxon>
        <taxon>Pseudomonas</taxon>
    </lineage>
</organism>
<dbReference type="EMBL" id="CABVHK010000002">
    <property type="protein sequence ID" value="VVM51356.1"/>
    <property type="molecule type" value="Genomic_DNA"/>
</dbReference>
<name>A0A5E6Q565_PSEFL</name>
<protein>
    <submittedName>
        <fullName evidence="1">Uncharacterized protein</fullName>
    </submittedName>
</protein>
<dbReference type="Proteomes" id="UP000326953">
    <property type="component" value="Unassembled WGS sequence"/>
</dbReference>
<evidence type="ECO:0000313" key="2">
    <source>
        <dbReference type="Proteomes" id="UP000326953"/>
    </source>
</evidence>
<dbReference type="OrthoDB" id="9937183at2"/>
<gene>
    <name evidence="1" type="ORF">PS662_00823</name>
</gene>
<sequence>MNVENFEELESVETGLSPGDNIKAGEKIIERRLHVAGFVVDYMYKYEFRGHQVAIDLIKYRVSPGNGRSKGKLYNYFLGAPYFSFIGGRVTDKAVQNGQWQSKIYGQVLNQRPGDGIIVQIEYQVDTPGGDPPKESTSFKLLD</sequence>
<evidence type="ECO:0000313" key="1">
    <source>
        <dbReference type="EMBL" id="VVM51356.1"/>
    </source>
</evidence>
<dbReference type="RefSeq" id="WP_150709765.1">
    <property type="nucleotide sequence ID" value="NZ_CABVHK010000002.1"/>
</dbReference>
<dbReference type="AlphaFoldDB" id="A0A5E6Q565"/>
<accession>A0A5E6Q565</accession>